<organism evidence="1 2">
    <name type="scientific">Acetobacter aceti NBRC 14818</name>
    <dbReference type="NCBI Taxonomy" id="887700"/>
    <lineage>
        <taxon>Bacteria</taxon>
        <taxon>Pseudomonadati</taxon>
        <taxon>Pseudomonadota</taxon>
        <taxon>Alphaproteobacteria</taxon>
        <taxon>Acetobacterales</taxon>
        <taxon>Acetobacteraceae</taxon>
        <taxon>Acetobacter</taxon>
        <taxon>Acetobacter subgen. Acetobacter</taxon>
    </lineage>
</organism>
<gene>
    <name evidence="1" type="ORF">EMQ_2515</name>
</gene>
<sequence length="113" mass="12194">MGTAKMVEIGWIEHADQSGRVLDTDPTGERRGDQFLGESVRKFDLEDDVDLTPVAIDGPKKAELAAFRALPSIGSPTWTTLPILINSLNFAISSTAGYFGGFLCLNSLCQFAT</sequence>
<evidence type="ECO:0000313" key="1">
    <source>
        <dbReference type="EMBL" id="BCK76909.1"/>
    </source>
</evidence>
<accession>A0AB33IN30</accession>
<protein>
    <submittedName>
        <fullName evidence="1">Uncharacterized protein</fullName>
    </submittedName>
</protein>
<dbReference type="EMBL" id="AP023410">
    <property type="protein sequence ID" value="BCK76909.1"/>
    <property type="molecule type" value="Genomic_DNA"/>
</dbReference>
<dbReference type="Proteomes" id="UP000516424">
    <property type="component" value="Chromosome"/>
</dbReference>
<evidence type="ECO:0000313" key="2">
    <source>
        <dbReference type="Proteomes" id="UP000516424"/>
    </source>
</evidence>
<keyword evidence="2" id="KW-1185">Reference proteome</keyword>
<name>A0AB33IN30_ACEAC</name>
<reference evidence="1 2" key="1">
    <citation type="journal article" date="2011" name="Microbiology">
        <title>Transcriptome response to different carbon sources in Acetobacter aceti.</title>
        <authorList>
            <person name="Sakurai K."/>
            <person name="Arai H."/>
            <person name="Ishii M."/>
            <person name="Igarashi Y."/>
        </authorList>
    </citation>
    <scope>NUCLEOTIDE SEQUENCE [LARGE SCALE GENOMIC DNA]</scope>
    <source>
        <strain evidence="1 2">NBRC 14818</strain>
    </source>
</reference>
<dbReference type="AlphaFoldDB" id="A0AB33IN30"/>
<proteinExistence type="predicted"/>